<name>A0A6A6AMD0_9PLEO</name>
<dbReference type="Proteomes" id="UP000799771">
    <property type="component" value="Unassembled WGS sequence"/>
</dbReference>
<feature type="non-terminal residue" evidence="2">
    <location>
        <position position="1"/>
    </location>
</feature>
<dbReference type="GeneID" id="54403336"/>
<dbReference type="EMBL" id="ML977499">
    <property type="protein sequence ID" value="KAF2133089.1"/>
    <property type="molecule type" value="Genomic_DNA"/>
</dbReference>
<organism evidence="2 3">
    <name type="scientific">Dothidotthia symphoricarpi CBS 119687</name>
    <dbReference type="NCBI Taxonomy" id="1392245"/>
    <lineage>
        <taxon>Eukaryota</taxon>
        <taxon>Fungi</taxon>
        <taxon>Dikarya</taxon>
        <taxon>Ascomycota</taxon>
        <taxon>Pezizomycotina</taxon>
        <taxon>Dothideomycetes</taxon>
        <taxon>Pleosporomycetidae</taxon>
        <taxon>Pleosporales</taxon>
        <taxon>Dothidotthiaceae</taxon>
        <taxon>Dothidotthia</taxon>
    </lineage>
</organism>
<dbReference type="PANTHER" id="PTHR35394:SF5">
    <property type="entry name" value="DUF3176 DOMAIN-CONTAINING PROTEIN"/>
    <property type="match status" value="1"/>
</dbReference>
<dbReference type="PANTHER" id="PTHR35394">
    <property type="entry name" value="DUF3176 DOMAIN-CONTAINING PROTEIN"/>
    <property type="match status" value="1"/>
</dbReference>
<evidence type="ECO:0000256" key="1">
    <source>
        <dbReference type="SAM" id="Phobius"/>
    </source>
</evidence>
<protein>
    <submittedName>
        <fullName evidence="2">Uncharacterized protein</fullName>
    </submittedName>
</protein>
<keyword evidence="1" id="KW-1133">Transmembrane helix</keyword>
<feature type="transmembrane region" description="Helical" evidence="1">
    <location>
        <begin position="6"/>
        <end position="26"/>
    </location>
</feature>
<feature type="transmembrane region" description="Helical" evidence="1">
    <location>
        <begin position="105"/>
        <end position="123"/>
    </location>
</feature>
<sequence>AWWSEILSLLLSMGALVAIIITLVMFNGKEQPAWKYSINLNTLIAILSTFLRVCMLFGVEETISQAKWLWYRRPHSLRHIARFDEAARGPWASLLLLFKLRRLDSILLGCVIIILSVGIGPFTQQALKSIPCNLPLVQSNSSIQIAHVINNTHIRRLGPGDYELDSDTKAAIVAGLANPTG</sequence>
<evidence type="ECO:0000313" key="3">
    <source>
        <dbReference type="Proteomes" id="UP000799771"/>
    </source>
</evidence>
<reference evidence="2" key="1">
    <citation type="journal article" date="2020" name="Stud. Mycol.">
        <title>101 Dothideomycetes genomes: a test case for predicting lifestyles and emergence of pathogens.</title>
        <authorList>
            <person name="Haridas S."/>
            <person name="Albert R."/>
            <person name="Binder M."/>
            <person name="Bloem J."/>
            <person name="Labutti K."/>
            <person name="Salamov A."/>
            <person name="Andreopoulos B."/>
            <person name="Baker S."/>
            <person name="Barry K."/>
            <person name="Bills G."/>
            <person name="Bluhm B."/>
            <person name="Cannon C."/>
            <person name="Castanera R."/>
            <person name="Culley D."/>
            <person name="Daum C."/>
            <person name="Ezra D."/>
            <person name="Gonzalez J."/>
            <person name="Henrissat B."/>
            <person name="Kuo A."/>
            <person name="Liang C."/>
            <person name="Lipzen A."/>
            <person name="Lutzoni F."/>
            <person name="Magnuson J."/>
            <person name="Mondo S."/>
            <person name="Nolan M."/>
            <person name="Ohm R."/>
            <person name="Pangilinan J."/>
            <person name="Park H.-J."/>
            <person name="Ramirez L."/>
            <person name="Alfaro M."/>
            <person name="Sun H."/>
            <person name="Tritt A."/>
            <person name="Yoshinaga Y."/>
            <person name="Zwiers L.-H."/>
            <person name="Turgeon B."/>
            <person name="Goodwin S."/>
            <person name="Spatafora J."/>
            <person name="Crous P."/>
            <person name="Grigoriev I."/>
        </authorList>
    </citation>
    <scope>NUCLEOTIDE SEQUENCE</scope>
    <source>
        <strain evidence="2">CBS 119687</strain>
    </source>
</reference>
<gene>
    <name evidence="2" type="ORF">P153DRAFT_271492</name>
</gene>
<dbReference type="RefSeq" id="XP_033527476.1">
    <property type="nucleotide sequence ID" value="XM_033662904.1"/>
</dbReference>
<keyword evidence="3" id="KW-1185">Reference proteome</keyword>
<evidence type="ECO:0000313" key="2">
    <source>
        <dbReference type="EMBL" id="KAF2133089.1"/>
    </source>
</evidence>
<feature type="non-terminal residue" evidence="2">
    <location>
        <position position="181"/>
    </location>
</feature>
<dbReference type="OrthoDB" id="5376804at2759"/>
<feature type="transmembrane region" description="Helical" evidence="1">
    <location>
        <begin position="38"/>
        <end position="59"/>
    </location>
</feature>
<dbReference type="InterPro" id="IPR021514">
    <property type="entry name" value="DUF3176"/>
</dbReference>
<keyword evidence="1" id="KW-0812">Transmembrane</keyword>
<accession>A0A6A6AMD0</accession>
<dbReference type="Pfam" id="PF11374">
    <property type="entry name" value="DUF3176"/>
    <property type="match status" value="1"/>
</dbReference>
<dbReference type="AlphaFoldDB" id="A0A6A6AMD0"/>
<keyword evidence="1" id="KW-0472">Membrane</keyword>
<proteinExistence type="predicted"/>